<dbReference type="Proteomes" id="UP001189429">
    <property type="component" value="Unassembled WGS sequence"/>
</dbReference>
<comment type="caution">
    <text evidence="1">The sequence shown here is derived from an EMBL/GenBank/DDBJ whole genome shotgun (WGS) entry which is preliminary data.</text>
</comment>
<keyword evidence="2" id="KW-1185">Reference proteome</keyword>
<organism evidence="1 2">
    <name type="scientific">Prorocentrum cordatum</name>
    <dbReference type="NCBI Taxonomy" id="2364126"/>
    <lineage>
        <taxon>Eukaryota</taxon>
        <taxon>Sar</taxon>
        <taxon>Alveolata</taxon>
        <taxon>Dinophyceae</taxon>
        <taxon>Prorocentrales</taxon>
        <taxon>Prorocentraceae</taxon>
        <taxon>Prorocentrum</taxon>
    </lineage>
</organism>
<reference evidence="1" key="1">
    <citation type="submission" date="2023-10" db="EMBL/GenBank/DDBJ databases">
        <authorList>
            <person name="Chen Y."/>
            <person name="Shah S."/>
            <person name="Dougan E. K."/>
            <person name="Thang M."/>
            <person name="Chan C."/>
        </authorList>
    </citation>
    <scope>NUCLEOTIDE SEQUENCE [LARGE SCALE GENOMIC DNA]</scope>
</reference>
<dbReference type="EMBL" id="CAUYUJ010010528">
    <property type="protein sequence ID" value="CAK0829601.1"/>
    <property type="molecule type" value="Genomic_DNA"/>
</dbReference>
<protein>
    <submittedName>
        <fullName evidence="1">Uncharacterized protein</fullName>
    </submittedName>
</protein>
<accession>A0ABN9SC83</accession>
<evidence type="ECO:0000313" key="2">
    <source>
        <dbReference type="Proteomes" id="UP001189429"/>
    </source>
</evidence>
<proteinExistence type="predicted"/>
<dbReference type="SUPFAM" id="SSF51445">
    <property type="entry name" value="(Trans)glycosidases"/>
    <property type="match status" value="1"/>
</dbReference>
<gene>
    <name evidence="1" type="ORF">PCOR1329_LOCUS28494</name>
</gene>
<sequence length="315" mass="36136">MQFECPCHRYTGQTSTGEVSGTQAVDFSSLGHDFFPEGSEQRQWLNTYSVGVRRALRRAKAAGLKAYWWVDLLVLPTAVIDAFPNATNINGTLVWNEASRQLLATLVHEAFTKFPECDGWVVRTGETYVYDTPYHRGNNPLDGSIDSWVSFVTVLSELVNDKYDKDLVIRSWRSWPSKKEWYVNMTNRVPTHPKLYFSIKHSSDDFKRPATWNEMLGEGRHAQIVEVQLQREYEGKGAYPNYVMHGVIDGFPEMKNRSGLSSIIDSPVVRGLWTWSRGGGWWGPYIHGREQWIDLHAQVLTRWWKAGGSKTEEQV</sequence>
<evidence type="ECO:0000313" key="1">
    <source>
        <dbReference type="EMBL" id="CAK0829601.1"/>
    </source>
</evidence>
<name>A0ABN9SC83_9DINO</name>
<dbReference type="InterPro" id="IPR017853">
    <property type="entry name" value="GH"/>
</dbReference>
<feature type="non-terminal residue" evidence="1">
    <location>
        <position position="315"/>
    </location>
</feature>